<organism evidence="2 3">
    <name type="scientific">Mortierella alpina</name>
    <name type="common">Oleaginous fungus</name>
    <name type="synonym">Mortierella renispora</name>
    <dbReference type="NCBI Taxonomy" id="64518"/>
    <lineage>
        <taxon>Eukaryota</taxon>
        <taxon>Fungi</taxon>
        <taxon>Fungi incertae sedis</taxon>
        <taxon>Mucoromycota</taxon>
        <taxon>Mortierellomycotina</taxon>
        <taxon>Mortierellomycetes</taxon>
        <taxon>Mortierellales</taxon>
        <taxon>Mortierellaceae</taxon>
        <taxon>Mortierella</taxon>
    </lineage>
</organism>
<evidence type="ECO:0000313" key="2">
    <source>
        <dbReference type="EMBL" id="KAF9967106.1"/>
    </source>
</evidence>
<accession>A0A9P6M616</accession>
<dbReference type="EMBL" id="JAAAHY010000101">
    <property type="protein sequence ID" value="KAF9967106.1"/>
    <property type="molecule type" value="Genomic_DNA"/>
</dbReference>
<feature type="region of interest" description="Disordered" evidence="1">
    <location>
        <begin position="33"/>
        <end position="122"/>
    </location>
</feature>
<sequence length="122" mass="12799">MRTHGLWPLVKSKGYEPAVIYPPLTAATAKTTAATAKTTAANTTVDASTMDNAAEPSPPSLSLEGQDPARCPPSGSLRPDATLSVEGTEQGDMGMSPRSEDSSVRAALFRGPVSRSTTRRWP</sequence>
<comment type="caution">
    <text evidence="2">The sequence shown here is derived from an EMBL/GenBank/DDBJ whole genome shotgun (WGS) entry which is preliminary data.</text>
</comment>
<evidence type="ECO:0000256" key="1">
    <source>
        <dbReference type="SAM" id="MobiDB-lite"/>
    </source>
</evidence>
<gene>
    <name evidence="2" type="ORF">BGZ70_000081</name>
</gene>
<protein>
    <submittedName>
        <fullName evidence="2">Uncharacterized protein</fullName>
    </submittedName>
</protein>
<evidence type="ECO:0000313" key="3">
    <source>
        <dbReference type="Proteomes" id="UP000738359"/>
    </source>
</evidence>
<feature type="compositionally biased region" description="Low complexity" evidence="1">
    <location>
        <begin position="33"/>
        <end position="44"/>
    </location>
</feature>
<dbReference type="AlphaFoldDB" id="A0A9P6M616"/>
<keyword evidence="3" id="KW-1185">Reference proteome</keyword>
<name>A0A9P6M616_MORAP</name>
<proteinExistence type="predicted"/>
<reference evidence="2" key="1">
    <citation type="journal article" date="2020" name="Fungal Divers.">
        <title>Resolving the Mortierellaceae phylogeny through synthesis of multi-gene phylogenetics and phylogenomics.</title>
        <authorList>
            <person name="Vandepol N."/>
            <person name="Liber J."/>
            <person name="Desiro A."/>
            <person name="Na H."/>
            <person name="Kennedy M."/>
            <person name="Barry K."/>
            <person name="Grigoriev I.V."/>
            <person name="Miller A.N."/>
            <person name="O'Donnell K."/>
            <person name="Stajich J.E."/>
            <person name="Bonito G."/>
        </authorList>
    </citation>
    <scope>NUCLEOTIDE SEQUENCE</scope>
    <source>
        <strain evidence="2">CK1249</strain>
    </source>
</reference>
<dbReference type="Proteomes" id="UP000738359">
    <property type="component" value="Unassembled WGS sequence"/>
</dbReference>